<evidence type="ECO:0000313" key="4">
    <source>
        <dbReference type="Proteomes" id="UP000631312"/>
    </source>
</evidence>
<name>A0A7W7HM94_9ACTN</name>
<dbReference type="RefSeq" id="WP_188124868.1">
    <property type="nucleotide sequence ID" value="NZ_BOMP01000099.1"/>
</dbReference>
<proteinExistence type="predicted"/>
<dbReference type="EMBL" id="BOMP01000099">
    <property type="protein sequence ID" value="GIE43008.1"/>
    <property type="molecule type" value="Genomic_DNA"/>
</dbReference>
<evidence type="ECO:0000313" key="1">
    <source>
        <dbReference type="EMBL" id="GIE43008.1"/>
    </source>
</evidence>
<keyword evidence="4" id="KW-1185">Reference proteome</keyword>
<dbReference type="AlphaFoldDB" id="A0A7W7HM94"/>
<evidence type="ECO:0000313" key="2">
    <source>
        <dbReference type="EMBL" id="MBB4753132.1"/>
    </source>
</evidence>
<organism evidence="2 3">
    <name type="scientific">Actinoplanes lobatus</name>
    <dbReference type="NCBI Taxonomy" id="113568"/>
    <lineage>
        <taxon>Bacteria</taxon>
        <taxon>Bacillati</taxon>
        <taxon>Actinomycetota</taxon>
        <taxon>Actinomycetes</taxon>
        <taxon>Micromonosporales</taxon>
        <taxon>Micromonosporaceae</taxon>
        <taxon>Actinoplanes</taxon>
    </lineage>
</organism>
<comment type="caution">
    <text evidence="2">The sequence shown here is derived from an EMBL/GenBank/DDBJ whole genome shotgun (WGS) entry which is preliminary data.</text>
</comment>
<reference evidence="2 3" key="1">
    <citation type="submission" date="2020-08" db="EMBL/GenBank/DDBJ databases">
        <title>Sequencing the genomes of 1000 actinobacteria strains.</title>
        <authorList>
            <person name="Klenk H.-P."/>
        </authorList>
    </citation>
    <scope>NUCLEOTIDE SEQUENCE [LARGE SCALE GENOMIC DNA]</scope>
    <source>
        <strain evidence="2 3">DSM 43150</strain>
    </source>
</reference>
<reference evidence="1 4" key="2">
    <citation type="submission" date="2021-01" db="EMBL/GenBank/DDBJ databases">
        <title>Whole genome shotgun sequence of Actinoplanes lobatus NBRC 12513.</title>
        <authorList>
            <person name="Komaki H."/>
            <person name="Tamura T."/>
        </authorList>
    </citation>
    <scope>NUCLEOTIDE SEQUENCE [LARGE SCALE GENOMIC DNA]</scope>
    <source>
        <strain evidence="1 4">NBRC 12513</strain>
    </source>
</reference>
<dbReference type="Proteomes" id="UP000590511">
    <property type="component" value="Unassembled WGS sequence"/>
</dbReference>
<gene>
    <name evidence="1" type="ORF">Alo02nite_59060</name>
    <name evidence="2" type="ORF">BJ964_007293</name>
</gene>
<evidence type="ECO:0000313" key="3">
    <source>
        <dbReference type="Proteomes" id="UP000590511"/>
    </source>
</evidence>
<dbReference type="Proteomes" id="UP000631312">
    <property type="component" value="Unassembled WGS sequence"/>
</dbReference>
<dbReference type="EMBL" id="JACHNC010000001">
    <property type="protein sequence ID" value="MBB4753132.1"/>
    <property type="molecule type" value="Genomic_DNA"/>
</dbReference>
<protein>
    <recommendedName>
        <fullName evidence="5">CYTH domain-containing protein</fullName>
    </recommendedName>
</protein>
<accession>A0A7W7HM94</accession>
<sequence length="232" mass="25452">MHRLDAVQLKVALTGEDARQAAAGLPVRPTGDEWTVRFWEDRAGAVGHLPLYERGVILRARQPGAGAGVSTVKLRPGRRSLLTARWLALGQAGDLRLRVEEDWAVDRVLVASLDAPRPAAAPPHELVLTGVQREFLAECGGVVRLDGLTGVGPVRVRRCWPVFWQGHRIAAGWWMADGGPDILELTLRVEPAGAEVVWRAFDTRLRDCGVVAVQRRRTTEVLLERLTPPGNP</sequence>
<evidence type="ECO:0008006" key="5">
    <source>
        <dbReference type="Google" id="ProtNLM"/>
    </source>
</evidence>